<evidence type="ECO:0000256" key="1">
    <source>
        <dbReference type="SAM" id="MobiDB-lite"/>
    </source>
</evidence>
<name>A0A4C1ZP18_EUMVA</name>
<reference evidence="2 3" key="1">
    <citation type="journal article" date="2019" name="Commun. Biol.">
        <title>The bagworm genome reveals a unique fibroin gene that provides high tensile strength.</title>
        <authorList>
            <person name="Kono N."/>
            <person name="Nakamura H."/>
            <person name="Ohtoshi R."/>
            <person name="Tomita M."/>
            <person name="Numata K."/>
            <person name="Arakawa K."/>
        </authorList>
    </citation>
    <scope>NUCLEOTIDE SEQUENCE [LARGE SCALE GENOMIC DNA]</scope>
</reference>
<organism evidence="2 3">
    <name type="scientific">Eumeta variegata</name>
    <name type="common">Bagworm moth</name>
    <name type="synonym">Eumeta japonica</name>
    <dbReference type="NCBI Taxonomy" id="151549"/>
    <lineage>
        <taxon>Eukaryota</taxon>
        <taxon>Metazoa</taxon>
        <taxon>Ecdysozoa</taxon>
        <taxon>Arthropoda</taxon>
        <taxon>Hexapoda</taxon>
        <taxon>Insecta</taxon>
        <taxon>Pterygota</taxon>
        <taxon>Neoptera</taxon>
        <taxon>Endopterygota</taxon>
        <taxon>Lepidoptera</taxon>
        <taxon>Glossata</taxon>
        <taxon>Ditrysia</taxon>
        <taxon>Tineoidea</taxon>
        <taxon>Psychidae</taxon>
        <taxon>Oiketicinae</taxon>
        <taxon>Eumeta</taxon>
    </lineage>
</organism>
<dbReference type="AlphaFoldDB" id="A0A4C1ZP18"/>
<dbReference type="Proteomes" id="UP000299102">
    <property type="component" value="Unassembled WGS sequence"/>
</dbReference>
<protein>
    <submittedName>
        <fullName evidence="2">Uncharacterized protein</fullName>
    </submittedName>
</protein>
<evidence type="ECO:0000313" key="2">
    <source>
        <dbReference type="EMBL" id="GBP89082.1"/>
    </source>
</evidence>
<proteinExistence type="predicted"/>
<dbReference type="EMBL" id="BGZK01001973">
    <property type="protein sequence ID" value="GBP89082.1"/>
    <property type="molecule type" value="Genomic_DNA"/>
</dbReference>
<keyword evidence="3" id="KW-1185">Reference proteome</keyword>
<accession>A0A4C1ZP18</accession>
<gene>
    <name evidence="2" type="ORF">EVAR_64718_1</name>
</gene>
<comment type="caution">
    <text evidence="2">The sequence shown here is derived from an EMBL/GenBank/DDBJ whole genome shotgun (WGS) entry which is preliminary data.</text>
</comment>
<evidence type="ECO:0000313" key="3">
    <source>
        <dbReference type="Proteomes" id="UP000299102"/>
    </source>
</evidence>
<feature type="region of interest" description="Disordered" evidence="1">
    <location>
        <begin position="85"/>
        <end position="104"/>
    </location>
</feature>
<sequence length="104" mass="11762">MPNIFFFENLNFRFRRFQVQEQVSESNTLMWPCKLRLVISENTDFTALPTPLFGALLLLTVSMRLAQCRSSPGLYARDRGRSAGVRNAKKGRASGSGVGVMRLY</sequence>